<dbReference type="Gene3D" id="3.60.15.10">
    <property type="entry name" value="Ribonuclease Z/Hydroxyacylglutathione hydrolase-like"/>
    <property type="match status" value="1"/>
</dbReference>
<protein>
    <submittedName>
        <fullName evidence="2">Ribonuclease J</fullName>
    </submittedName>
</protein>
<dbReference type="CDD" id="cd07714">
    <property type="entry name" value="RNaseJ_MBL-fold"/>
    <property type="match status" value="1"/>
</dbReference>
<comment type="caution">
    <text evidence="2">The sequence shown here is derived from an EMBL/GenBank/DDBJ whole genome shotgun (WGS) entry which is preliminary data.</text>
</comment>
<dbReference type="AlphaFoldDB" id="A0A933GKY4"/>
<dbReference type="InterPro" id="IPR036866">
    <property type="entry name" value="RibonucZ/Hydroxyglut_hydro"/>
</dbReference>
<dbReference type="SUPFAM" id="SSF56281">
    <property type="entry name" value="Metallo-hydrolase/oxidoreductase"/>
    <property type="match status" value="1"/>
</dbReference>
<dbReference type="Pfam" id="PF12706">
    <property type="entry name" value="Lactamase_B_2"/>
    <property type="match status" value="1"/>
</dbReference>
<dbReference type="InterPro" id="IPR001279">
    <property type="entry name" value="Metallo-B-lactamas"/>
</dbReference>
<sequence>MTDRPKLKIIPLGGLGEIGKNMMLLEYDEDIMVVDAGIMFPKEEMLGIDLVLPDTSYVVENKEKLKGIVITHGHEDHIGALPFIAADLEAPVYATPLTEGLISVKMKERRGKGKVELRPLRIGREFSLGCFKIEAFPVCHSIPDSAGLIIHTPVGTIIHSGDFKIDHTPVDGKPTDFTRLAQLSQHNILALLSDSTYAELPGYTPSEKIVNEALDNVIGNAHGRVIIATFASLISRFQQVVNAAKKHQRKVFIIGKSMVESSQMSIKMGYLSIPHGILGNLSELPDMPDKKVIILATGSQGEPTSALVRIANGDHRQISIIPGDTVIMSATPIPGNEAL</sequence>
<evidence type="ECO:0000313" key="2">
    <source>
        <dbReference type="EMBL" id="MBI4595482.1"/>
    </source>
</evidence>
<feature type="domain" description="Metallo-beta-lactamase" evidence="1">
    <location>
        <begin position="19"/>
        <end position="222"/>
    </location>
</feature>
<feature type="non-terminal residue" evidence="2">
    <location>
        <position position="339"/>
    </location>
</feature>
<reference evidence="2" key="1">
    <citation type="submission" date="2020-07" db="EMBL/GenBank/DDBJ databases">
        <title>Huge and variable diversity of episymbiotic CPR bacteria and DPANN archaea in groundwater ecosystems.</title>
        <authorList>
            <person name="He C.Y."/>
            <person name="Keren R."/>
            <person name="Whittaker M."/>
            <person name="Farag I.F."/>
            <person name="Doudna J."/>
            <person name="Cate J.H.D."/>
            <person name="Banfield J.F."/>
        </authorList>
    </citation>
    <scope>NUCLEOTIDE SEQUENCE</scope>
    <source>
        <strain evidence="2">NC_groundwater_1482_Ag_S-0.65um_47_24</strain>
    </source>
</reference>
<dbReference type="EMBL" id="JACQWF010000170">
    <property type="protein sequence ID" value="MBI4595482.1"/>
    <property type="molecule type" value="Genomic_DNA"/>
</dbReference>
<accession>A0A933GKY4</accession>
<gene>
    <name evidence="2" type="ORF">HY730_03785</name>
</gene>
<dbReference type="PANTHER" id="PTHR43694">
    <property type="entry name" value="RIBONUCLEASE J"/>
    <property type="match status" value="1"/>
</dbReference>
<evidence type="ECO:0000259" key="1">
    <source>
        <dbReference type="SMART" id="SM00849"/>
    </source>
</evidence>
<proteinExistence type="predicted"/>
<dbReference type="Pfam" id="PF22505">
    <property type="entry name" value="RNase_J_b_CASP"/>
    <property type="match status" value="1"/>
</dbReference>
<evidence type="ECO:0000313" key="3">
    <source>
        <dbReference type="Proteomes" id="UP000772181"/>
    </source>
</evidence>
<dbReference type="Proteomes" id="UP000772181">
    <property type="component" value="Unassembled WGS sequence"/>
</dbReference>
<dbReference type="InterPro" id="IPR055132">
    <property type="entry name" value="RNase_J_b_CASP"/>
</dbReference>
<dbReference type="SMART" id="SM00849">
    <property type="entry name" value="Lactamase_B"/>
    <property type="match status" value="1"/>
</dbReference>
<name>A0A933GKY4_UNCTE</name>
<dbReference type="PANTHER" id="PTHR43694:SF1">
    <property type="entry name" value="RIBONUCLEASE J"/>
    <property type="match status" value="1"/>
</dbReference>
<organism evidence="2 3">
    <name type="scientific">Tectimicrobiota bacterium</name>
    <dbReference type="NCBI Taxonomy" id="2528274"/>
    <lineage>
        <taxon>Bacteria</taxon>
        <taxon>Pseudomonadati</taxon>
        <taxon>Nitrospinota/Tectimicrobiota group</taxon>
        <taxon>Candidatus Tectimicrobiota</taxon>
    </lineage>
</organism>